<dbReference type="Pfam" id="PF08609">
    <property type="entry name" value="Fes1"/>
    <property type="match status" value="1"/>
</dbReference>
<dbReference type="Proteomes" id="UP000007431">
    <property type="component" value="Unassembled WGS sequence"/>
</dbReference>
<gene>
    <name evidence="5" type="ORF">SCHCODRAFT_57800</name>
</gene>
<evidence type="ECO:0000256" key="2">
    <source>
        <dbReference type="ARBA" id="ARBA00022737"/>
    </source>
</evidence>
<dbReference type="InterPro" id="IPR011989">
    <property type="entry name" value="ARM-like"/>
</dbReference>
<feature type="compositionally biased region" description="Polar residues" evidence="3">
    <location>
        <begin position="220"/>
        <end position="229"/>
    </location>
</feature>
<protein>
    <recommendedName>
        <fullName evidence="4">Nucleotide exchange factor Fes1 domain-containing protein</fullName>
    </recommendedName>
</protein>
<dbReference type="Gene3D" id="1.25.10.10">
    <property type="entry name" value="Leucine-rich Repeat Variant"/>
    <property type="match status" value="1"/>
</dbReference>
<evidence type="ECO:0000313" key="6">
    <source>
        <dbReference type="Proteomes" id="UP000007431"/>
    </source>
</evidence>
<organism evidence="6">
    <name type="scientific">Schizophyllum commune (strain H4-8 / FGSC 9210)</name>
    <name type="common">Split gill fungus</name>
    <dbReference type="NCBI Taxonomy" id="578458"/>
    <lineage>
        <taxon>Eukaryota</taxon>
        <taxon>Fungi</taxon>
        <taxon>Dikarya</taxon>
        <taxon>Basidiomycota</taxon>
        <taxon>Agaricomycotina</taxon>
        <taxon>Agaricomycetes</taxon>
        <taxon>Agaricomycetidae</taxon>
        <taxon>Agaricales</taxon>
        <taxon>Schizophyllaceae</taxon>
        <taxon>Schizophyllum</taxon>
    </lineage>
</organism>
<keyword evidence="2" id="KW-0677">Repeat</keyword>
<accession>D8QA01</accession>
<evidence type="ECO:0000313" key="5">
    <source>
        <dbReference type="EMBL" id="EFI95316.1"/>
    </source>
</evidence>
<dbReference type="GO" id="GO:0000774">
    <property type="term" value="F:adenyl-nucleotide exchange factor activity"/>
    <property type="evidence" value="ECO:0007669"/>
    <property type="project" value="TreeGrafter"/>
</dbReference>
<dbReference type="AlphaFoldDB" id="D8QA01"/>
<dbReference type="VEuPathDB" id="FungiDB:SCHCODRAFT_02631142"/>
<dbReference type="GeneID" id="9588506"/>
<dbReference type="InParanoid" id="D8QA01"/>
<feature type="region of interest" description="Disordered" evidence="3">
    <location>
        <begin position="1"/>
        <end position="31"/>
    </location>
</feature>
<dbReference type="SUPFAM" id="SSF48371">
    <property type="entry name" value="ARM repeat"/>
    <property type="match status" value="1"/>
</dbReference>
<dbReference type="EMBL" id="GL377308">
    <property type="protein sequence ID" value="EFI95316.1"/>
    <property type="molecule type" value="Genomic_DNA"/>
</dbReference>
<dbReference type="OrthoDB" id="10250458at2759"/>
<dbReference type="InterPro" id="IPR013918">
    <property type="entry name" value="Nucleotide_exch_fac_Fes1"/>
</dbReference>
<evidence type="ECO:0000256" key="1">
    <source>
        <dbReference type="ARBA" id="ARBA00011045"/>
    </source>
</evidence>
<dbReference type="GO" id="GO:0005783">
    <property type="term" value="C:endoplasmic reticulum"/>
    <property type="evidence" value="ECO:0007669"/>
    <property type="project" value="TreeGrafter"/>
</dbReference>
<proteinExistence type="inferred from homology"/>
<dbReference type="FunCoup" id="D8QA01">
    <property type="interactions" value="331"/>
</dbReference>
<feature type="region of interest" description="Disordered" evidence="3">
    <location>
        <begin position="214"/>
        <end position="267"/>
    </location>
</feature>
<feature type="domain" description="Nucleotide exchange factor Fes1" evidence="4">
    <location>
        <begin position="1"/>
        <end position="84"/>
    </location>
</feature>
<keyword evidence="6" id="KW-1185">Reference proteome</keyword>
<dbReference type="InterPro" id="IPR016024">
    <property type="entry name" value="ARM-type_fold"/>
</dbReference>
<dbReference type="eggNOG" id="KOG2160">
    <property type="taxonomic scope" value="Eukaryota"/>
</dbReference>
<dbReference type="PANTHER" id="PTHR19316:SF18">
    <property type="entry name" value="HSP70-BINDING PROTEIN 1"/>
    <property type="match status" value="1"/>
</dbReference>
<dbReference type="InterPro" id="IPR050693">
    <property type="entry name" value="Hsp70_NEF-Inhibitors"/>
</dbReference>
<evidence type="ECO:0000259" key="4">
    <source>
        <dbReference type="Pfam" id="PF08609"/>
    </source>
</evidence>
<dbReference type="STRING" id="578458.D8QA01"/>
<sequence length="311" mass="33123">MESLLRWSIANSAPPAEGAEQQPRPAPQALDPGIIDHILGRPDSELMKEDVQAATDATKSDDERVDALDHLEMLIEQIDNANNLEKLNLWEPLHSLVTSPDTPPPVALQALWVVGTALQNNPSAQDSYIKLDPLPALLGFLSPTSPNSSAKLRSKVIYTLSGLIKHNAPVVSTLDNDEGAGWAALRDALSDPDRTVRRKAIFLLNALLIPQGEKEHVTEESQAGSTAVTATEPAEADSRLHTDPPAAPHPNSHAAALANPDRGATSPLTRTALAKHGIVDSVVEGLVNPVPSGVDGDEAEEDLDFVEGCVR</sequence>
<comment type="similarity">
    <text evidence="1">Belongs to the FES1 family.</text>
</comment>
<name>D8QA01_SCHCM</name>
<feature type="compositionally biased region" description="Low complexity" evidence="3">
    <location>
        <begin position="249"/>
        <end position="260"/>
    </location>
</feature>
<dbReference type="KEGG" id="scm:SCHCO_02631142"/>
<dbReference type="PANTHER" id="PTHR19316">
    <property type="entry name" value="PROTEIN FOLDING REGULATOR"/>
    <property type="match status" value="1"/>
</dbReference>
<dbReference type="OMA" id="PNSHASM"/>
<evidence type="ECO:0000256" key="3">
    <source>
        <dbReference type="SAM" id="MobiDB-lite"/>
    </source>
</evidence>
<dbReference type="HOGENOM" id="CLU_046722_0_0_1"/>
<reference evidence="5 6" key="1">
    <citation type="journal article" date="2010" name="Nat. Biotechnol.">
        <title>Genome sequence of the model mushroom Schizophyllum commune.</title>
        <authorList>
            <person name="Ohm R.A."/>
            <person name="de Jong J.F."/>
            <person name="Lugones L.G."/>
            <person name="Aerts A."/>
            <person name="Kothe E."/>
            <person name="Stajich J.E."/>
            <person name="de Vries R.P."/>
            <person name="Record E."/>
            <person name="Levasseur A."/>
            <person name="Baker S.E."/>
            <person name="Bartholomew K.A."/>
            <person name="Coutinho P.M."/>
            <person name="Erdmann S."/>
            <person name="Fowler T.J."/>
            <person name="Gathman A.C."/>
            <person name="Lombard V."/>
            <person name="Henrissat B."/>
            <person name="Knabe N."/>
            <person name="Kuees U."/>
            <person name="Lilly W.W."/>
            <person name="Lindquist E."/>
            <person name="Lucas S."/>
            <person name="Magnuson J.K."/>
            <person name="Piumi F."/>
            <person name="Raudaskoski M."/>
            <person name="Salamov A."/>
            <person name="Schmutz J."/>
            <person name="Schwarze F.W.M.R."/>
            <person name="vanKuyk P.A."/>
            <person name="Horton J.S."/>
            <person name="Grigoriev I.V."/>
            <person name="Woesten H.A.B."/>
        </authorList>
    </citation>
    <scope>NUCLEOTIDE SEQUENCE [LARGE SCALE GENOMIC DNA]</scope>
    <source>
        <strain evidence="6">H4-8 / FGSC 9210</strain>
    </source>
</reference>